<proteinExistence type="inferred from homology"/>
<evidence type="ECO:0000313" key="19">
    <source>
        <dbReference type="EMBL" id="KAJ0395088.1"/>
    </source>
</evidence>
<feature type="binding site" evidence="14">
    <location>
        <position position="155"/>
    </location>
    <ligand>
        <name>FAD</name>
        <dbReference type="ChEBI" id="CHEBI:57692"/>
    </ligand>
</feature>
<evidence type="ECO:0000256" key="5">
    <source>
        <dbReference type="ARBA" id="ARBA00022630"/>
    </source>
</evidence>
<keyword evidence="11" id="KW-0496">Mitochondrion</keyword>
<evidence type="ECO:0000256" key="6">
    <source>
        <dbReference type="ARBA" id="ARBA00022692"/>
    </source>
</evidence>
<evidence type="ECO:0000256" key="8">
    <source>
        <dbReference type="ARBA" id="ARBA00022989"/>
    </source>
</evidence>
<dbReference type="InterPro" id="IPR017927">
    <property type="entry name" value="FAD-bd_FR_type"/>
</dbReference>
<dbReference type="PANTHER" id="PTHR19370:SF171">
    <property type="entry name" value="NADH-CYTOCHROME B5 REDUCTASE 2"/>
    <property type="match status" value="1"/>
</dbReference>
<evidence type="ECO:0000259" key="18">
    <source>
        <dbReference type="PROSITE" id="PS51384"/>
    </source>
</evidence>
<dbReference type="Proteomes" id="UP001209570">
    <property type="component" value="Unassembled WGS sequence"/>
</dbReference>
<organism evidence="19 20">
    <name type="scientific">Pythium insidiosum</name>
    <name type="common">Pythiosis disease agent</name>
    <dbReference type="NCBI Taxonomy" id="114742"/>
    <lineage>
        <taxon>Eukaryota</taxon>
        <taxon>Sar</taxon>
        <taxon>Stramenopiles</taxon>
        <taxon>Oomycota</taxon>
        <taxon>Peronosporomycetes</taxon>
        <taxon>Pythiales</taxon>
        <taxon>Pythiaceae</taxon>
        <taxon>Pythium</taxon>
    </lineage>
</organism>
<keyword evidence="5 14" id="KW-0285">Flavoprotein</keyword>
<dbReference type="PRINTS" id="PR00371">
    <property type="entry name" value="FPNCR"/>
</dbReference>
<evidence type="ECO:0000256" key="3">
    <source>
        <dbReference type="ARBA" id="ARBA00004370"/>
    </source>
</evidence>
<evidence type="ECO:0000256" key="7">
    <source>
        <dbReference type="ARBA" id="ARBA00022827"/>
    </source>
</evidence>
<dbReference type="SUPFAM" id="SSF52343">
    <property type="entry name" value="Ferredoxin reductase-like, C-terminal NADP-linked domain"/>
    <property type="match status" value="1"/>
</dbReference>
<dbReference type="GO" id="GO:0005739">
    <property type="term" value="C:mitochondrion"/>
    <property type="evidence" value="ECO:0007669"/>
    <property type="project" value="UniProtKB-SubCell"/>
</dbReference>
<dbReference type="FunFam" id="3.40.50.80:FF:000009">
    <property type="entry name" value="NADH-cytochrome b5 reductase"/>
    <property type="match status" value="1"/>
</dbReference>
<sequence>MKSKAARIALVGMLLCLLMTFQEGSLATDFGTLTSTSYSSNRTTTTSVSSHHKHGLRRTKGPSGDPSKVSRIDTGAPPKALSPTEFRSFPVVRVQDVGANTKRLLFALPTAEHVMGLPVASCLVAKATISGEDVVRPYTPVNLDEDRGVLELIVKGYPTGRLSKHLVNLREGDTVEMKGPFPKFPYKANQFKKVAFIAGGSGITPCLQVIKEILRIPEDTTQVDLIFANNTASDILLREELDALTRAHASIRVHYVLAAPPASATWNGHTGFVTKELLQELLPPPSDEHFVGVCGPPGMMAAVSGDKNPDKSQGDLTGFLKDLQYSPNQVYKF</sequence>
<dbReference type="InterPro" id="IPR039261">
    <property type="entry name" value="FNR_nucleotide-bd"/>
</dbReference>
<dbReference type="InterPro" id="IPR008333">
    <property type="entry name" value="Cbr1-like_FAD-bd_dom"/>
</dbReference>
<keyword evidence="17" id="KW-0732">Signal</keyword>
<comment type="similarity">
    <text evidence="4 15">Belongs to the flavoprotein pyridine nucleotide cytochrome reductase family.</text>
</comment>
<feature type="binding site" evidence="14">
    <location>
        <position position="153"/>
    </location>
    <ligand>
        <name>FAD</name>
        <dbReference type="ChEBI" id="CHEBI:57692"/>
    </ligand>
</feature>
<evidence type="ECO:0000256" key="4">
    <source>
        <dbReference type="ARBA" id="ARBA00006105"/>
    </source>
</evidence>
<name>A0AAD5LVQ5_PYTIN</name>
<dbReference type="EC" id="1.6.2.2" evidence="15"/>
<evidence type="ECO:0000256" key="11">
    <source>
        <dbReference type="ARBA" id="ARBA00023128"/>
    </source>
</evidence>
<dbReference type="PRINTS" id="PR00406">
    <property type="entry name" value="CYTB5RDTASE"/>
</dbReference>
<dbReference type="PANTHER" id="PTHR19370">
    <property type="entry name" value="NADH-CYTOCHROME B5 REDUCTASE"/>
    <property type="match status" value="1"/>
</dbReference>
<dbReference type="AlphaFoldDB" id="A0AAD5LVQ5"/>
<dbReference type="GO" id="GO:0016020">
    <property type="term" value="C:membrane"/>
    <property type="evidence" value="ECO:0007669"/>
    <property type="project" value="UniProtKB-SubCell"/>
</dbReference>
<feature type="compositionally biased region" description="Basic residues" evidence="16">
    <location>
        <begin position="50"/>
        <end position="60"/>
    </location>
</feature>
<evidence type="ECO:0000256" key="15">
    <source>
        <dbReference type="RuleBase" id="RU361226"/>
    </source>
</evidence>
<keyword evidence="9 15" id="KW-0560">Oxidoreductase</keyword>
<keyword evidence="7 14" id="KW-0274">FAD</keyword>
<dbReference type="PROSITE" id="PS51384">
    <property type="entry name" value="FAD_FR"/>
    <property type="match status" value="1"/>
</dbReference>
<reference evidence="19" key="1">
    <citation type="submission" date="2021-12" db="EMBL/GenBank/DDBJ databases">
        <title>Prjna785345.</title>
        <authorList>
            <person name="Rujirawat T."/>
            <person name="Krajaejun T."/>
        </authorList>
    </citation>
    <scope>NUCLEOTIDE SEQUENCE</scope>
    <source>
        <strain evidence="19">Pi057C3</strain>
    </source>
</reference>
<dbReference type="Gene3D" id="3.40.50.80">
    <property type="entry name" value="Nucleotide-binding domain of ferredoxin-NADP reductase (FNR) module"/>
    <property type="match status" value="1"/>
</dbReference>
<dbReference type="InterPro" id="IPR001709">
    <property type="entry name" value="Flavoprot_Pyr_Nucl_cyt_Rdtase"/>
</dbReference>
<feature type="binding site" evidence="14">
    <location>
        <position position="138"/>
    </location>
    <ligand>
        <name>FAD</name>
        <dbReference type="ChEBI" id="CHEBI:57692"/>
    </ligand>
</feature>
<evidence type="ECO:0000256" key="9">
    <source>
        <dbReference type="ARBA" id="ARBA00023002"/>
    </source>
</evidence>
<evidence type="ECO:0000256" key="2">
    <source>
        <dbReference type="ARBA" id="ARBA00004173"/>
    </source>
</evidence>
<keyword evidence="20" id="KW-1185">Reference proteome</keyword>
<gene>
    <name evidence="19" type="ORF">P43SY_005386</name>
</gene>
<comment type="catalytic activity">
    <reaction evidence="13 15">
        <text>2 Fe(III)-[cytochrome b5] + NADH = 2 Fe(II)-[cytochrome b5] + NAD(+) + H(+)</text>
        <dbReference type="Rhea" id="RHEA:46680"/>
        <dbReference type="Rhea" id="RHEA-COMP:10438"/>
        <dbReference type="Rhea" id="RHEA-COMP:10439"/>
        <dbReference type="ChEBI" id="CHEBI:15378"/>
        <dbReference type="ChEBI" id="CHEBI:29033"/>
        <dbReference type="ChEBI" id="CHEBI:29034"/>
        <dbReference type="ChEBI" id="CHEBI:57540"/>
        <dbReference type="ChEBI" id="CHEBI:57945"/>
        <dbReference type="EC" id="1.6.2.2"/>
    </reaction>
</comment>
<feature type="binding site" evidence="14">
    <location>
        <position position="136"/>
    </location>
    <ligand>
        <name>FAD</name>
        <dbReference type="ChEBI" id="CHEBI:57692"/>
    </ligand>
</feature>
<dbReference type="Gene3D" id="2.40.30.10">
    <property type="entry name" value="Translation factors"/>
    <property type="match status" value="1"/>
</dbReference>
<dbReference type="InterPro" id="IPR017938">
    <property type="entry name" value="Riboflavin_synthase-like_b-brl"/>
</dbReference>
<dbReference type="InterPro" id="IPR001433">
    <property type="entry name" value="OxRdtase_FAD/NAD-bd"/>
</dbReference>
<feature type="signal peptide" evidence="17">
    <location>
        <begin position="1"/>
        <end position="27"/>
    </location>
</feature>
<evidence type="ECO:0000256" key="12">
    <source>
        <dbReference type="ARBA" id="ARBA00023136"/>
    </source>
</evidence>
<feature type="domain" description="FAD-binding FR-type" evidence="18">
    <location>
        <begin position="84"/>
        <end position="187"/>
    </location>
</feature>
<keyword evidence="8" id="KW-1133">Transmembrane helix</keyword>
<dbReference type="InterPro" id="IPR001834">
    <property type="entry name" value="CBR-like"/>
</dbReference>
<evidence type="ECO:0000256" key="10">
    <source>
        <dbReference type="ARBA" id="ARBA00023027"/>
    </source>
</evidence>
<keyword evidence="10 15" id="KW-0520">NAD</keyword>
<comment type="cofactor">
    <cofactor evidence="1 14 15">
        <name>FAD</name>
        <dbReference type="ChEBI" id="CHEBI:57692"/>
    </cofactor>
</comment>
<feature type="compositionally biased region" description="Low complexity" evidence="16">
    <location>
        <begin position="38"/>
        <end position="49"/>
    </location>
</feature>
<dbReference type="GO" id="GO:0090524">
    <property type="term" value="F:cytochrome-b5 reductase activity, acting on NADH"/>
    <property type="evidence" value="ECO:0007669"/>
    <property type="project" value="UniProtKB-EC"/>
</dbReference>
<comment type="subcellular location">
    <subcellularLocation>
        <location evidence="3">Membrane</location>
    </subcellularLocation>
    <subcellularLocation>
        <location evidence="2">Mitochondrion</location>
    </subcellularLocation>
</comment>
<dbReference type="Pfam" id="PF00970">
    <property type="entry name" value="FAD_binding_6"/>
    <property type="match status" value="1"/>
</dbReference>
<dbReference type="CDD" id="cd06183">
    <property type="entry name" value="cyt_b5_reduct_like"/>
    <property type="match status" value="1"/>
</dbReference>
<protein>
    <recommendedName>
        <fullName evidence="15">NADH-cytochrome b5 reductase</fullName>
        <ecNumber evidence="15">1.6.2.2</ecNumber>
    </recommendedName>
</protein>
<comment type="caution">
    <text evidence="19">The sequence shown here is derived from an EMBL/GenBank/DDBJ whole genome shotgun (WGS) entry which is preliminary data.</text>
</comment>
<evidence type="ECO:0000256" key="14">
    <source>
        <dbReference type="PIRSR" id="PIRSR601834-1"/>
    </source>
</evidence>
<feature type="binding site" evidence="14">
    <location>
        <position position="204"/>
    </location>
    <ligand>
        <name>FAD</name>
        <dbReference type="ChEBI" id="CHEBI:57692"/>
    </ligand>
</feature>
<feature type="chain" id="PRO_5042122776" description="NADH-cytochrome b5 reductase" evidence="17">
    <location>
        <begin position="28"/>
        <end position="333"/>
    </location>
</feature>
<feature type="region of interest" description="Disordered" evidence="16">
    <location>
        <begin position="38"/>
        <end position="81"/>
    </location>
</feature>
<evidence type="ECO:0000256" key="1">
    <source>
        <dbReference type="ARBA" id="ARBA00001974"/>
    </source>
</evidence>
<evidence type="ECO:0000256" key="17">
    <source>
        <dbReference type="SAM" id="SignalP"/>
    </source>
</evidence>
<dbReference type="SUPFAM" id="SSF63380">
    <property type="entry name" value="Riboflavin synthase domain-like"/>
    <property type="match status" value="1"/>
</dbReference>
<dbReference type="FunFam" id="2.40.30.10:FF:000069">
    <property type="entry name" value="NADH-cytochrome b5 reductase"/>
    <property type="match status" value="1"/>
</dbReference>
<keyword evidence="12" id="KW-0472">Membrane</keyword>
<dbReference type="EMBL" id="JAKCXM010000364">
    <property type="protein sequence ID" value="KAJ0395088.1"/>
    <property type="molecule type" value="Genomic_DNA"/>
</dbReference>
<accession>A0AAD5LVQ5</accession>
<dbReference type="Pfam" id="PF00175">
    <property type="entry name" value="NAD_binding_1"/>
    <property type="match status" value="1"/>
</dbReference>
<evidence type="ECO:0000256" key="13">
    <source>
        <dbReference type="ARBA" id="ARBA00047682"/>
    </source>
</evidence>
<evidence type="ECO:0000313" key="20">
    <source>
        <dbReference type="Proteomes" id="UP001209570"/>
    </source>
</evidence>
<evidence type="ECO:0000256" key="16">
    <source>
        <dbReference type="SAM" id="MobiDB-lite"/>
    </source>
</evidence>
<feature type="binding site" evidence="14">
    <location>
        <position position="137"/>
    </location>
    <ligand>
        <name>FAD</name>
        <dbReference type="ChEBI" id="CHEBI:57692"/>
    </ligand>
</feature>
<feature type="binding site" evidence="14">
    <location>
        <position position="163"/>
    </location>
    <ligand>
        <name>FAD</name>
        <dbReference type="ChEBI" id="CHEBI:57692"/>
    </ligand>
</feature>
<keyword evidence="6" id="KW-0812">Transmembrane</keyword>